<evidence type="ECO:0000256" key="1">
    <source>
        <dbReference type="SAM" id="MobiDB-lite"/>
    </source>
</evidence>
<keyword evidence="3" id="KW-1185">Reference proteome</keyword>
<gene>
    <name evidence="2" type="ORF">SO3561_10156</name>
</gene>
<evidence type="ECO:0008006" key="4">
    <source>
        <dbReference type="Google" id="ProtNLM"/>
    </source>
</evidence>
<dbReference type="PROSITE" id="PS51257">
    <property type="entry name" value="PROKAR_LIPOPROTEIN"/>
    <property type="match status" value="1"/>
</dbReference>
<proteinExistence type="predicted"/>
<reference evidence="3" key="1">
    <citation type="submission" date="2017-05" db="EMBL/GenBank/DDBJ databases">
        <title>Streptomyces olivochromogenes NBRC 3561 whole genome shotgun sequence.</title>
        <authorList>
            <person name="Dohra H."/>
            <person name="Kodani S."/>
        </authorList>
    </citation>
    <scope>NUCLEOTIDE SEQUENCE [LARGE SCALE GENOMIC DNA]</scope>
    <source>
        <strain evidence="3">NBRC 3561</strain>
    </source>
</reference>
<evidence type="ECO:0000313" key="2">
    <source>
        <dbReference type="EMBL" id="GAX58582.1"/>
    </source>
</evidence>
<feature type="region of interest" description="Disordered" evidence="1">
    <location>
        <begin position="23"/>
        <end position="58"/>
    </location>
</feature>
<sequence>MRRRHLAVLPVIVILAAGCGGGGNRAPVGSPSKSVLVSDPDRPDSGKETPGHLGPGTVKLPVSADRIAELGVRYDCLGPGGLTVTSGTGLSAEVGGCDDSATFGARIKAKDLHGRKFADTVTVTVGKRTRWRMSVDITTKDGVKQTVHG</sequence>
<comment type="caution">
    <text evidence="2">The sequence shown here is derived from an EMBL/GenBank/DDBJ whole genome shotgun (WGS) entry which is preliminary data.</text>
</comment>
<protein>
    <recommendedName>
        <fullName evidence="4">Lipoprotein</fullName>
    </recommendedName>
</protein>
<evidence type="ECO:0000313" key="3">
    <source>
        <dbReference type="Proteomes" id="UP000217446"/>
    </source>
</evidence>
<dbReference type="AlphaFoldDB" id="A0A286PGA3"/>
<feature type="compositionally biased region" description="Basic and acidic residues" evidence="1">
    <location>
        <begin position="39"/>
        <end position="50"/>
    </location>
</feature>
<organism evidence="2 3">
    <name type="scientific">Streptomyces olivochromogenes</name>
    <dbReference type="NCBI Taxonomy" id="1963"/>
    <lineage>
        <taxon>Bacteria</taxon>
        <taxon>Bacillati</taxon>
        <taxon>Actinomycetota</taxon>
        <taxon>Actinomycetes</taxon>
        <taxon>Kitasatosporales</taxon>
        <taxon>Streptomycetaceae</taxon>
        <taxon>Streptomyces</taxon>
    </lineage>
</organism>
<name>A0A286PGA3_STROL</name>
<dbReference type="EMBL" id="BDQI01000058">
    <property type="protein sequence ID" value="GAX58582.1"/>
    <property type="molecule type" value="Genomic_DNA"/>
</dbReference>
<dbReference type="Proteomes" id="UP000217446">
    <property type="component" value="Unassembled WGS sequence"/>
</dbReference>
<accession>A0A286PGA3</accession>